<name>A0A0C7NJL7_DEFTU</name>
<dbReference type="Proteomes" id="UP000032809">
    <property type="component" value="Chromosome I"/>
</dbReference>
<dbReference type="STRING" id="1006576.DTL3_0839"/>
<dbReference type="CDD" id="cd00075">
    <property type="entry name" value="HATPase"/>
    <property type="match status" value="1"/>
</dbReference>
<sequence length="428" mass="50362">MEEIYIFVIVLLSILNVITLYLYFKKRKNEKSYKKFKDEIAKILNININNPLDDFLLHQLNHHINSLEEKYKLEKYKRRNIFSILDTLSEGVILVSSKGPDIARIDFANNVARYLFNSEDYVGRSLTAVIDNHNLVDLVIQSFKENEDLEEDILFYYPEKRFFNCKVKSINVENYRVIILADITKEINLENLRKEFLTIMSHEMRTPLSVINGYLEILLNEKGLDPKIHSYLRKIEEETARLTRMFNDLLDIQRLEKAVGEEKKFERLNFSDTVKKAYDFFKIVAKKANIEFIAEIEDGIYILGNEDRLLQAVYNILDNAFKYTALKEKGDKKVWLRLYTENNEVIFEVEDSGIGIPSKELKKIFNIFYRVDKSRTRQVPGFGLGLYIVKTILDNHGARVFLDSEENNGTLFRVIFPVHSDNIYEREI</sequence>
<feature type="domain" description="Histidine kinase" evidence="9">
    <location>
        <begin position="199"/>
        <end position="420"/>
    </location>
</feature>
<evidence type="ECO:0000256" key="1">
    <source>
        <dbReference type="ARBA" id="ARBA00000085"/>
    </source>
</evidence>
<evidence type="ECO:0000259" key="9">
    <source>
        <dbReference type="PROSITE" id="PS50109"/>
    </source>
</evidence>
<dbReference type="Pfam" id="PF02518">
    <property type="entry name" value="HATPase_c"/>
    <property type="match status" value="1"/>
</dbReference>
<dbReference type="FunFam" id="3.30.565.10:FF:000006">
    <property type="entry name" value="Sensor histidine kinase WalK"/>
    <property type="match status" value="1"/>
</dbReference>
<evidence type="ECO:0000313" key="10">
    <source>
        <dbReference type="EMBL" id="CEP78146.1"/>
    </source>
</evidence>
<evidence type="ECO:0000256" key="2">
    <source>
        <dbReference type="ARBA" id="ARBA00012438"/>
    </source>
</evidence>
<dbReference type="PRINTS" id="PR00344">
    <property type="entry name" value="BCTRLSENSOR"/>
</dbReference>
<dbReference type="PANTHER" id="PTHR45453">
    <property type="entry name" value="PHOSPHATE REGULON SENSOR PROTEIN PHOR"/>
    <property type="match status" value="1"/>
</dbReference>
<accession>A0A0C7NJL7</accession>
<dbReference type="InterPro" id="IPR003594">
    <property type="entry name" value="HATPase_dom"/>
</dbReference>
<keyword evidence="5 10" id="KW-0418">Kinase</keyword>
<organism evidence="10 11">
    <name type="scientific">Defluviitoga tunisiensis</name>
    <dbReference type="NCBI Taxonomy" id="1006576"/>
    <lineage>
        <taxon>Bacteria</taxon>
        <taxon>Thermotogati</taxon>
        <taxon>Thermotogota</taxon>
        <taxon>Thermotogae</taxon>
        <taxon>Petrotogales</taxon>
        <taxon>Petrotogaceae</taxon>
        <taxon>Defluviitoga</taxon>
    </lineage>
</organism>
<dbReference type="GO" id="GO:0005886">
    <property type="term" value="C:plasma membrane"/>
    <property type="evidence" value="ECO:0007669"/>
    <property type="project" value="TreeGrafter"/>
</dbReference>
<keyword evidence="8" id="KW-1133">Transmembrane helix</keyword>
<dbReference type="GO" id="GO:0004721">
    <property type="term" value="F:phosphoprotein phosphatase activity"/>
    <property type="evidence" value="ECO:0007669"/>
    <property type="project" value="TreeGrafter"/>
</dbReference>
<comment type="catalytic activity">
    <reaction evidence="1">
        <text>ATP + protein L-histidine = ADP + protein N-phospho-L-histidine.</text>
        <dbReference type="EC" id="2.7.13.3"/>
    </reaction>
</comment>
<dbReference type="PROSITE" id="PS50109">
    <property type="entry name" value="HIS_KIN"/>
    <property type="match status" value="1"/>
</dbReference>
<dbReference type="Pfam" id="PF00512">
    <property type="entry name" value="HisKA"/>
    <property type="match status" value="1"/>
</dbReference>
<dbReference type="CDD" id="cd00082">
    <property type="entry name" value="HisKA"/>
    <property type="match status" value="1"/>
</dbReference>
<evidence type="ECO:0000256" key="3">
    <source>
        <dbReference type="ARBA" id="ARBA00022553"/>
    </source>
</evidence>
<proteinExistence type="predicted"/>
<dbReference type="GO" id="GO:0016036">
    <property type="term" value="P:cellular response to phosphate starvation"/>
    <property type="evidence" value="ECO:0007669"/>
    <property type="project" value="TreeGrafter"/>
</dbReference>
<protein>
    <recommendedName>
        <fullName evidence="2">histidine kinase</fullName>
        <ecNumber evidence="2">2.7.13.3</ecNumber>
    </recommendedName>
</protein>
<dbReference type="Gene3D" id="3.30.565.10">
    <property type="entry name" value="Histidine kinase-like ATPase, C-terminal domain"/>
    <property type="match status" value="1"/>
</dbReference>
<dbReference type="SUPFAM" id="SSF47384">
    <property type="entry name" value="Homodimeric domain of signal transducing histidine kinase"/>
    <property type="match status" value="1"/>
</dbReference>
<evidence type="ECO:0000313" key="11">
    <source>
        <dbReference type="Proteomes" id="UP000032809"/>
    </source>
</evidence>
<dbReference type="SMART" id="SM00388">
    <property type="entry name" value="HisKA"/>
    <property type="match status" value="1"/>
</dbReference>
<evidence type="ECO:0000256" key="6">
    <source>
        <dbReference type="ARBA" id="ARBA00023012"/>
    </source>
</evidence>
<dbReference type="OrthoDB" id="112712at2"/>
<dbReference type="HOGENOM" id="CLU_000445_89_2_0"/>
<dbReference type="InterPro" id="IPR050351">
    <property type="entry name" value="BphY/WalK/GraS-like"/>
</dbReference>
<keyword evidence="6" id="KW-0902">Two-component regulatory system</keyword>
<dbReference type="GO" id="GO:0000155">
    <property type="term" value="F:phosphorelay sensor kinase activity"/>
    <property type="evidence" value="ECO:0007669"/>
    <property type="project" value="InterPro"/>
</dbReference>
<dbReference type="RefSeq" id="WP_045087656.1">
    <property type="nucleotide sequence ID" value="NZ_LN824141.1"/>
</dbReference>
<keyword evidence="11" id="KW-1185">Reference proteome</keyword>
<dbReference type="InterPro" id="IPR004358">
    <property type="entry name" value="Sig_transdc_His_kin-like_C"/>
</dbReference>
<keyword evidence="4" id="KW-0808">Transferase</keyword>
<dbReference type="InterPro" id="IPR036097">
    <property type="entry name" value="HisK_dim/P_sf"/>
</dbReference>
<dbReference type="KEGG" id="dtn:DTL3_0839"/>
<reference evidence="11" key="1">
    <citation type="submission" date="2014-11" db="EMBL/GenBank/DDBJ databases">
        <authorList>
            <person name="Wibberg D."/>
        </authorList>
    </citation>
    <scope>NUCLEOTIDE SEQUENCE [LARGE SCALE GENOMIC DNA]</scope>
    <source>
        <strain evidence="11">L3</strain>
    </source>
</reference>
<dbReference type="InterPro" id="IPR003661">
    <property type="entry name" value="HisK_dim/P_dom"/>
</dbReference>
<keyword evidence="7 8" id="KW-0472">Membrane</keyword>
<dbReference type="AlphaFoldDB" id="A0A0C7NJL7"/>
<dbReference type="FunFam" id="1.10.287.130:FF:000001">
    <property type="entry name" value="Two-component sensor histidine kinase"/>
    <property type="match status" value="1"/>
</dbReference>
<dbReference type="SMART" id="SM00387">
    <property type="entry name" value="HATPase_c"/>
    <property type="match status" value="1"/>
</dbReference>
<feature type="transmembrane region" description="Helical" evidence="8">
    <location>
        <begin position="6"/>
        <end position="24"/>
    </location>
</feature>
<dbReference type="EMBL" id="LN824141">
    <property type="protein sequence ID" value="CEP78146.1"/>
    <property type="molecule type" value="Genomic_DNA"/>
</dbReference>
<dbReference type="EC" id="2.7.13.3" evidence="2"/>
<evidence type="ECO:0000256" key="4">
    <source>
        <dbReference type="ARBA" id="ARBA00022679"/>
    </source>
</evidence>
<evidence type="ECO:0000256" key="5">
    <source>
        <dbReference type="ARBA" id="ARBA00022777"/>
    </source>
</evidence>
<dbReference type="SUPFAM" id="SSF55874">
    <property type="entry name" value="ATPase domain of HSP90 chaperone/DNA topoisomerase II/histidine kinase"/>
    <property type="match status" value="1"/>
</dbReference>
<dbReference type="InterPro" id="IPR036890">
    <property type="entry name" value="HATPase_C_sf"/>
</dbReference>
<dbReference type="InterPro" id="IPR005467">
    <property type="entry name" value="His_kinase_dom"/>
</dbReference>
<dbReference type="PANTHER" id="PTHR45453:SF1">
    <property type="entry name" value="PHOSPHATE REGULON SENSOR PROTEIN PHOR"/>
    <property type="match status" value="1"/>
</dbReference>
<evidence type="ECO:0000256" key="8">
    <source>
        <dbReference type="SAM" id="Phobius"/>
    </source>
</evidence>
<keyword evidence="8" id="KW-0812">Transmembrane</keyword>
<evidence type="ECO:0000256" key="7">
    <source>
        <dbReference type="ARBA" id="ARBA00023136"/>
    </source>
</evidence>
<dbReference type="Gene3D" id="1.10.287.130">
    <property type="match status" value="1"/>
</dbReference>
<keyword evidence="3" id="KW-0597">Phosphoprotein</keyword>
<gene>
    <name evidence="10" type="ORF">DTL3_0839</name>
</gene>